<dbReference type="Pfam" id="PF14316">
    <property type="entry name" value="DUF4381"/>
    <property type="match status" value="1"/>
</dbReference>
<keyword evidence="3" id="KW-1185">Reference proteome</keyword>
<gene>
    <name evidence="2" type="ORF">PDM29_03075</name>
</gene>
<dbReference type="EMBL" id="CP115541">
    <property type="protein sequence ID" value="WNH53274.1"/>
    <property type="molecule type" value="Genomic_DNA"/>
</dbReference>
<dbReference type="InterPro" id="IPR025489">
    <property type="entry name" value="DUF4381"/>
</dbReference>
<dbReference type="RefSeq" id="WP_311192433.1">
    <property type="nucleotide sequence ID" value="NZ_CP115541.1"/>
</dbReference>
<evidence type="ECO:0000313" key="3">
    <source>
        <dbReference type="Proteomes" id="UP001302072"/>
    </source>
</evidence>
<dbReference type="Proteomes" id="UP001302072">
    <property type="component" value="Chromosome"/>
</dbReference>
<protein>
    <submittedName>
        <fullName evidence="2">DUF4381 domain-containing protein</fullName>
    </submittedName>
</protein>
<evidence type="ECO:0000313" key="2">
    <source>
        <dbReference type="EMBL" id="WNH53274.1"/>
    </source>
</evidence>
<organism evidence="2 3">
    <name type="scientific">Stenotrophomonas oahuensis</name>
    <dbReference type="NCBI Taxonomy" id="3003271"/>
    <lineage>
        <taxon>Bacteria</taxon>
        <taxon>Pseudomonadati</taxon>
        <taxon>Pseudomonadota</taxon>
        <taxon>Gammaproteobacteria</taxon>
        <taxon>Lysobacterales</taxon>
        <taxon>Lysobacteraceae</taxon>
        <taxon>Stenotrophomonas</taxon>
    </lineage>
</organism>
<feature type="transmembrane region" description="Helical" evidence="1">
    <location>
        <begin position="26"/>
        <end position="44"/>
    </location>
</feature>
<proteinExistence type="predicted"/>
<keyword evidence="1" id="KW-1133">Transmembrane helix</keyword>
<name>A0ABY9YQS9_9GAMM</name>
<accession>A0ABY9YQS9</accession>
<keyword evidence="1" id="KW-0472">Membrane</keyword>
<keyword evidence="1" id="KW-0812">Transmembrane</keyword>
<evidence type="ECO:0000256" key="1">
    <source>
        <dbReference type="SAM" id="Phobius"/>
    </source>
</evidence>
<sequence>MSAATALQLRDVHLPAAPGWWPLPPGWWLVIGACALVALLVWAWRARRHRLRRRWQQHFATALAAATTPAEEVATMAELLRRAARLRKPGAELLQGAEWLQFLDAPESPAFSCGEGRLLLDGGYRREVDAAAVARLRPLARDRFVQLMTGLRT</sequence>
<reference evidence="2 3" key="1">
    <citation type="submission" date="2022-12" db="EMBL/GenBank/DDBJ databases">
        <title>Two new species, Stenotrophomonas aracearum and Stenotrophomonas oahuensis, isolated from Anthurium (Araceae family) in Hawaii.</title>
        <authorList>
            <person name="Chunag S.C."/>
            <person name="Dobhal S."/>
            <person name="Alvarez A."/>
            <person name="Arif M."/>
        </authorList>
    </citation>
    <scope>NUCLEOTIDE SEQUENCE [LARGE SCALE GENOMIC DNA]</scope>
    <source>
        <strain evidence="2 3">A5586</strain>
    </source>
</reference>